<dbReference type="PRINTS" id="PR00260">
    <property type="entry name" value="CHEMTRNSDUCR"/>
</dbReference>
<protein>
    <submittedName>
        <fullName evidence="9">Methyl-accepting chemotaxis protein</fullName>
    </submittedName>
</protein>
<comment type="caution">
    <text evidence="9">The sequence shown here is derived from an EMBL/GenBank/DDBJ whole genome shotgun (WGS) entry which is preliminary data.</text>
</comment>
<dbReference type="PROSITE" id="PS50885">
    <property type="entry name" value="HAMP"/>
    <property type="match status" value="1"/>
</dbReference>
<feature type="domain" description="NIT" evidence="8">
    <location>
        <begin position="53"/>
        <end position="302"/>
    </location>
</feature>
<evidence type="ECO:0000256" key="2">
    <source>
        <dbReference type="ARBA" id="ARBA00029447"/>
    </source>
</evidence>
<dbReference type="InterPro" id="IPR004089">
    <property type="entry name" value="MCPsignal_dom"/>
</dbReference>
<dbReference type="PANTHER" id="PTHR32089">
    <property type="entry name" value="METHYL-ACCEPTING CHEMOTAXIS PROTEIN MCPB"/>
    <property type="match status" value="1"/>
</dbReference>
<evidence type="ECO:0000313" key="9">
    <source>
        <dbReference type="EMBL" id="MFD2233393.1"/>
    </source>
</evidence>
<feature type="domain" description="Methyl-accepting transducer" evidence="6">
    <location>
        <begin position="426"/>
        <end position="662"/>
    </location>
</feature>
<name>A0ABW5CBI9_9PROT</name>
<dbReference type="Gene3D" id="6.10.340.10">
    <property type="match status" value="1"/>
</dbReference>
<evidence type="ECO:0000256" key="4">
    <source>
        <dbReference type="SAM" id="Coils"/>
    </source>
</evidence>
<dbReference type="InterPro" id="IPR003660">
    <property type="entry name" value="HAMP_dom"/>
</dbReference>
<dbReference type="Pfam" id="PF00015">
    <property type="entry name" value="MCPsignal"/>
    <property type="match status" value="1"/>
</dbReference>
<dbReference type="PROSITE" id="PS50111">
    <property type="entry name" value="CHEMOTAXIS_TRANSDUC_2"/>
    <property type="match status" value="1"/>
</dbReference>
<dbReference type="RefSeq" id="WP_377315170.1">
    <property type="nucleotide sequence ID" value="NZ_JBHUIY010000008.1"/>
</dbReference>
<keyword evidence="1 3" id="KW-0807">Transducer</keyword>
<keyword evidence="4" id="KW-0175">Coiled coil</keyword>
<dbReference type="SMART" id="SM00283">
    <property type="entry name" value="MA"/>
    <property type="match status" value="1"/>
</dbReference>
<evidence type="ECO:0000259" key="7">
    <source>
        <dbReference type="PROSITE" id="PS50885"/>
    </source>
</evidence>
<gene>
    <name evidence="9" type="ORF">ACFSNB_06220</name>
</gene>
<evidence type="ECO:0000256" key="1">
    <source>
        <dbReference type="ARBA" id="ARBA00023224"/>
    </source>
</evidence>
<dbReference type="SUPFAM" id="SSF58104">
    <property type="entry name" value="Methyl-accepting chemotaxis protein (MCP) signaling domain"/>
    <property type="match status" value="1"/>
</dbReference>
<dbReference type="Pfam" id="PF08376">
    <property type="entry name" value="NIT"/>
    <property type="match status" value="1"/>
</dbReference>
<organism evidence="9 10">
    <name type="scientific">Phaeospirillum tilakii</name>
    <dbReference type="NCBI Taxonomy" id="741673"/>
    <lineage>
        <taxon>Bacteria</taxon>
        <taxon>Pseudomonadati</taxon>
        <taxon>Pseudomonadota</taxon>
        <taxon>Alphaproteobacteria</taxon>
        <taxon>Rhodospirillales</taxon>
        <taxon>Rhodospirillaceae</taxon>
        <taxon>Phaeospirillum</taxon>
    </lineage>
</organism>
<dbReference type="InterPro" id="IPR010910">
    <property type="entry name" value="Nitrate/nitrite_sensing_bac"/>
</dbReference>
<feature type="transmembrane region" description="Helical" evidence="5">
    <location>
        <begin position="12"/>
        <end position="32"/>
    </location>
</feature>
<evidence type="ECO:0000259" key="8">
    <source>
        <dbReference type="PROSITE" id="PS50906"/>
    </source>
</evidence>
<feature type="coiled-coil region" evidence="4">
    <location>
        <begin position="651"/>
        <end position="678"/>
    </location>
</feature>
<dbReference type="Gene3D" id="1.10.287.950">
    <property type="entry name" value="Methyl-accepting chemotaxis protein"/>
    <property type="match status" value="1"/>
</dbReference>
<proteinExistence type="inferred from homology"/>
<keyword evidence="10" id="KW-1185">Reference proteome</keyword>
<keyword evidence="5" id="KW-1133">Transmembrane helix</keyword>
<dbReference type="InterPro" id="IPR004090">
    <property type="entry name" value="Chemotax_Me-accpt_rcpt"/>
</dbReference>
<accession>A0ABW5CBI9</accession>
<sequence length="682" mass="71345">MRALRNIPVGRRILIGTAPLILILLALAGTMLRTQLDQVGLAAALIGQTRFAVAVNALVHEMQKERGASALFLGSKGQQFAAEMADRRRECDARLAALRAALAEGEAALAASGADGRDQLGPMLASLPELRERIDRQQISPREEMAAYSQAIRTLLDRVAHAARAVPDVESARLITPFAILGEAKESAGQERATGSAGFAAGRFEPALLRRFIELGAEQKSGLRMFERSASPAAVAALNTALAPEIETPVARMRQAAIEGPAPGEPAVTAPDWFAAATRRIDALRTVETGLAQAIVAHAEQRRDTARWTLALLAGGVALLLLGLAVMLPLIVRSIVLPVRHLSAAMGRLAAGADSVEIEGAECRDEIGGIARATLTLLEHRAARQRLERHEQAAAAEHAARQARIDDATQRFDRAVSALLGNVHQAVGQLRDWSATLTGNATDTQTQSAAVSAATAGTLHNIETVSTASAELAASIRQIGEKMRESTTVTQSAARDSLEATRKIAGLAAAAQKIGEVVTLINDIAAQTNLLALNATIEAARAGEAGKGFAVVAGEVKGLASQTARATDEIAGQIAAVQEETRAAVAAIDGIRATIDVINGLAATIAGAVAQQDAATSEIARNVALASQGTRGVAGNITDVAQAAAETDRMAQQVHGAANQLQQQSRALEQEVRAFLDEVRRA</sequence>
<dbReference type="SUPFAM" id="SSF158472">
    <property type="entry name" value="HAMP domain-like"/>
    <property type="match status" value="1"/>
</dbReference>
<feature type="domain" description="HAMP" evidence="7">
    <location>
        <begin position="333"/>
        <end position="386"/>
    </location>
</feature>
<keyword evidence="5" id="KW-0812">Transmembrane</keyword>
<feature type="transmembrane region" description="Helical" evidence="5">
    <location>
        <begin position="38"/>
        <end position="59"/>
    </location>
</feature>
<keyword evidence="5" id="KW-0472">Membrane</keyword>
<evidence type="ECO:0000259" key="6">
    <source>
        <dbReference type="PROSITE" id="PS50111"/>
    </source>
</evidence>
<dbReference type="PROSITE" id="PS50906">
    <property type="entry name" value="NIT"/>
    <property type="match status" value="1"/>
</dbReference>
<evidence type="ECO:0000313" key="10">
    <source>
        <dbReference type="Proteomes" id="UP001597296"/>
    </source>
</evidence>
<evidence type="ECO:0000256" key="3">
    <source>
        <dbReference type="PROSITE-ProRule" id="PRU00284"/>
    </source>
</evidence>
<reference evidence="10" key="1">
    <citation type="journal article" date="2019" name="Int. J. Syst. Evol. Microbiol.">
        <title>The Global Catalogue of Microorganisms (GCM) 10K type strain sequencing project: providing services to taxonomists for standard genome sequencing and annotation.</title>
        <authorList>
            <consortium name="The Broad Institute Genomics Platform"/>
            <consortium name="The Broad Institute Genome Sequencing Center for Infectious Disease"/>
            <person name="Wu L."/>
            <person name="Ma J."/>
        </authorList>
    </citation>
    <scope>NUCLEOTIDE SEQUENCE [LARGE SCALE GENOMIC DNA]</scope>
    <source>
        <strain evidence="10">KCTC 15012</strain>
    </source>
</reference>
<dbReference type="InterPro" id="IPR013587">
    <property type="entry name" value="Nitrate/nitrite_sensing"/>
</dbReference>
<evidence type="ECO:0000256" key="5">
    <source>
        <dbReference type="SAM" id="Phobius"/>
    </source>
</evidence>
<dbReference type="EMBL" id="JBHUIY010000008">
    <property type="protein sequence ID" value="MFD2233393.1"/>
    <property type="molecule type" value="Genomic_DNA"/>
</dbReference>
<dbReference type="Proteomes" id="UP001597296">
    <property type="component" value="Unassembled WGS sequence"/>
</dbReference>
<feature type="transmembrane region" description="Helical" evidence="5">
    <location>
        <begin position="310"/>
        <end position="332"/>
    </location>
</feature>
<comment type="similarity">
    <text evidence="2">Belongs to the methyl-accepting chemotaxis (MCP) protein family.</text>
</comment>
<dbReference type="PANTHER" id="PTHR32089:SF112">
    <property type="entry name" value="LYSOZYME-LIKE PROTEIN-RELATED"/>
    <property type="match status" value="1"/>
</dbReference>